<reference evidence="1" key="1">
    <citation type="journal article" date="2012" name="PLoS ONE">
        <title>Gene sets for utilization of primary and secondary nutrition supplies in the distal gut of endangered iberian lynx.</title>
        <authorList>
            <person name="Alcaide M."/>
            <person name="Messina E."/>
            <person name="Richter M."/>
            <person name="Bargiela R."/>
            <person name="Peplies J."/>
            <person name="Huws S.A."/>
            <person name="Newbold C.J."/>
            <person name="Golyshin P.N."/>
            <person name="Simon M.A."/>
            <person name="Lopez G."/>
            <person name="Yakimov M.M."/>
            <person name="Ferrer M."/>
        </authorList>
    </citation>
    <scope>NUCLEOTIDE SEQUENCE</scope>
</reference>
<proteinExistence type="predicted"/>
<organism evidence="1">
    <name type="scientific">gut metagenome</name>
    <dbReference type="NCBI Taxonomy" id="749906"/>
    <lineage>
        <taxon>unclassified sequences</taxon>
        <taxon>metagenomes</taxon>
        <taxon>organismal metagenomes</taxon>
    </lineage>
</organism>
<protein>
    <submittedName>
        <fullName evidence="1">Uncharacterized protein</fullName>
    </submittedName>
</protein>
<gene>
    <name evidence="1" type="ORF">EVA_13430</name>
</gene>
<evidence type="ECO:0000313" key="1">
    <source>
        <dbReference type="EMBL" id="EJW98463.1"/>
    </source>
</evidence>
<comment type="caution">
    <text evidence="1">The sequence shown here is derived from an EMBL/GenBank/DDBJ whole genome shotgun (WGS) entry which is preliminary data.</text>
</comment>
<sequence>MHNSEFATSLRMNTTIALYKNIPIARYPVARISALRSSK</sequence>
<dbReference type="AlphaFoldDB" id="J9FVC4"/>
<name>J9FVC4_9ZZZZ</name>
<accession>J9FVC4</accession>
<dbReference type="EMBL" id="AMCI01004254">
    <property type="protein sequence ID" value="EJW98463.1"/>
    <property type="molecule type" value="Genomic_DNA"/>
</dbReference>